<protein>
    <submittedName>
        <fullName evidence="5">DNA polymerase-3 subunit epsilon</fullName>
        <ecNumber evidence="5">2.7.7.7</ecNumber>
    </submittedName>
</protein>
<reference evidence="5 6" key="1">
    <citation type="submission" date="2020-08" db="EMBL/GenBank/DDBJ databases">
        <title>Genomic Encyclopedia of Type Strains, Phase IV (KMG-IV): sequencing the most valuable type-strain genomes for metagenomic binning, comparative biology and taxonomic classification.</title>
        <authorList>
            <person name="Goeker M."/>
        </authorList>
    </citation>
    <scope>NUCLEOTIDE SEQUENCE [LARGE SCALE GENOMIC DNA]</scope>
    <source>
        <strain evidence="5 6">DSM 22975</strain>
    </source>
</reference>
<keyword evidence="1" id="KW-0540">Nuclease</keyword>
<organism evidence="5 6">
    <name type="scientific">Tolumonas osonensis</name>
    <dbReference type="NCBI Taxonomy" id="675874"/>
    <lineage>
        <taxon>Bacteria</taxon>
        <taxon>Pseudomonadati</taxon>
        <taxon>Pseudomonadota</taxon>
        <taxon>Gammaproteobacteria</taxon>
        <taxon>Aeromonadales</taxon>
        <taxon>Aeromonadaceae</taxon>
        <taxon>Tolumonas</taxon>
    </lineage>
</organism>
<keyword evidence="5" id="KW-0548">Nucleotidyltransferase</keyword>
<dbReference type="SMART" id="SM00479">
    <property type="entry name" value="EXOIII"/>
    <property type="match status" value="1"/>
</dbReference>
<dbReference type="GO" id="GO:0003676">
    <property type="term" value="F:nucleic acid binding"/>
    <property type="evidence" value="ECO:0007669"/>
    <property type="project" value="InterPro"/>
</dbReference>
<dbReference type="GO" id="GO:0003887">
    <property type="term" value="F:DNA-directed DNA polymerase activity"/>
    <property type="evidence" value="ECO:0007669"/>
    <property type="project" value="UniProtKB-EC"/>
</dbReference>
<evidence type="ECO:0000259" key="4">
    <source>
        <dbReference type="SMART" id="SM00479"/>
    </source>
</evidence>
<dbReference type="InterPro" id="IPR012337">
    <property type="entry name" value="RNaseH-like_sf"/>
</dbReference>
<dbReference type="RefSeq" id="WP_188026816.1">
    <property type="nucleotide sequence ID" value="NZ_JACHGR010000006.1"/>
</dbReference>
<gene>
    <name evidence="5" type="ORF">HNR75_002010</name>
</gene>
<keyword evidence="3" id="KW-0269">Exonuclease</keyword>
<dbReference type="SUPFAM" id="SSF53098">
    <property type="entry name" value="Ribonuclease H-like"/>
    <property type="match status" value="1"/>
</dbReference>
<feature type="domain" description="Exonuclease" evidence="4">
    <location>
        <begin position="17"/>
        <end position="189"/>
    </location>
</feature>
<dbReference type="Gene3D" id="3.30.420.10">
    <property type="entry name" value="Ribonuclease H-like superfamily/Ribonuclease H"/>
    <property type="match status" value="1"/>
</dbReference>
<evidence type="ECO:0000313" key="5">
    <source>
        <dbReference type="EMBL" id="MBB6056080.1"/>
    </source>
</evidence>
<evidence type="ECO:0000256" key="1">
    <source>
        <dbReference type="ARBA" id="ARBA00022722"/>
    </source>
</evidence>
<keyword evidence="2" id="KW-0378">Hydrolase</keyword>
<comment type="caution">
    <text evidence="5">The sequence shown here is derived from an EMBL/GenBank/DDBJ whole genome shotgun (WGS) entry which is preliminary data.</text>
</comment>
<dbReference type="CDD" id="cd06127">
    <property type="entry name" value="DEDDh"/>
    <property type="match status" value="1"/>
</dbReference>
<evidence type="ECO:0000256" key="3">
    <source>
        <dbReference type="ARBA" id="ARBA00022839"/>
    </source>
</evidence>
<proteinExistence type="predicted"/>
<evidence type="ECO:0000256" key="2">
    <source>
        <dbReference type="ARBA" id="ARBA00022801"/>
    </source>
</evidence>
<keyword evidence="5" id="KW-0808">Transferase</keyword>
<dbReference type="PANTHER" id="PTHR30231:SF4">
    <property type="entry name" value="PROTEIN NEN2"/>
    <property type="match status" value="1"/>
</dbReference>
<dbReference type="Pfam" id="PF00929">
    <property type="entry name" value="RNase_T"/>
    <property type="match status" value="1"/>
</dbReference>
<accession>A0A841GMU9</accession>
<name>A0A841GMU9_9GAMM</name>
<dbReference type="InterPro" id="IPR013520">
    <property type="entry name" value="Ribonucl_H"/>
</dbReference>
<evidence type="ECO:0000313" key="6">
    <source>
        <dbReference type="Proteomes" id="UP000585721"/>
    </source>
</evidence>
<sequence length="215" mass="24120">MLANAYPKIDQQLDTLDVLSIDFETTGMDASRDHILSMGYVTITSGVIQLNTATHHYLNGNTSVSPDTAVINHIVPEMLTTGISPEAAFNALFHAMHNKILLAHGSIMEKRFTEQYLLKTFGLKGLPLLWIDTLSLEQYRTNSRNPVRDYRLSSIRKRYQLPDYNAHNALTDAISTAELYLAQLKSIFGNEPATLGHLYKCSQQTSGIFNIRSPY</sequence>
<dbReference type="EC" id="2.7.7.7" evidence="5"/>
<dbReference type="PANTHER" id="PTHR30231">
    <property type="entry name" value="DNA POLYMERASE III SUBUNIT EPSILON"/>
    <property type="match status" value="1"/>
</dbReference>
<dbReference type="GO" id="GO:0005829">
    <property type="term" value="C:cytosol"/>
    <property type="evidence" value="ECO:0007669"/>
    <property type="project" value="TreeGrafter"/>
</dbReference>
<dbReference type="GO" id="GO:0008408">
    <property type="term" value="F:3'-5' exonuclease activity"/>
    <property type="evidence" value="ECO:0007669"/>
    <property type="project" value="TreeGrafter"/>
</dbReference>
<keyword evidence="6" id="KW-1185">Reference proteome</keyword>
<dbReference type="InterPro" id="IPR036397">
    <property type="entry name" value="RNaseH_sf"/>
</dbReference>
<dbReference type="EMBL" id="JACHGR010000006">
    <property type="protein sequence ID" value="MBB6056080.1"/>
    <property type="molecule type" value="Genomic_DNA"/>
</dbReference>
<dbReference type="Proteomes" id="UP000585721">
    <property type="component" value="Unassembled WGS sequence"/>
</dbReference>
<dbReference type="AlphaFoldDB" id="A0A841GMU9"/>